<protein>
    <recommendedName>
        <fullName evidence="2">CBM6 domain-containing protein</fullName>
    </recommendedName>
</protein>
<dbReference type="PROSITE" id="PS51175">
    <property type="entry name" value="CBM6"/>
    <property type="match status" value="1"/>
</dbReference>
<accession>A0ABQ5QRZ5</accession>
<organism evidence="3 4">
    <name type="scientific">Phytohabitans aurantiacus</name>
    <dbReference type="NCBI Taxonomy" id="3016789"/>
    <lineage>
        <taxon>Bacteria</taxon>
        <taxon>Bacillati</taxon>
        <taxon>Actinomycetota</taxon>
        <taxon>Actinomycetes</taxon>
        <taxon>Micromonosporales</taxon>
        <taxon>Micromonosporaceae</taxon>
    </lineage>
</organism>
<evidence type="ECO:0000256" key="1">
    <source>
        <dbReference type="ARBA" id="ARBA00022729"/>
    </source>
</evidence>
<dbReference type="CDD" id="cd04080">
    <property type="entry name" value="CBM6_cellulase-like"/>
    <property type="match status" value="1"/>
</dbReference>
<sequence>MVAVGLTVAPDSVKRPPRAPWAPEYATVTVHGRAGSFGAMAGETVTPSGQDVARVEVPGWRFPPGVQAYRTALAADGTLLIAGFSHTADLSTPTADRTVVGAYQPATGVFRTIGIGPVGPGAPSVTGLLPVEGGVAFTTRSADSATPGAWPGFGVLSKVAGRWRVAPTAGTVDHGDLYDLARLPDSGDILVARYGRDGSNGSILALALTGPDRQGRFTVAVTGEYPYPALDGERVSVRDIEGDPTSRDGRFAVGLDVYRGQGQFPHMVVQEFRYEAGSGAIRPISAPIVPGDRNPEDDAFYAYGPFLYDHLGNLWASRMDGFQGGSLAVYSARGGRGRLERGECRHRPGWAPDRYRTSANGKSVWGLTCRPDYDIVQADDVLTIEDLAQDPRTKAVLALSFGGTVLPIRVDRVGADRAGADLVFRTGTAVDLGRKLLPTVVGNVDDHRLGPVDAEGRMWMAAMHARPGQPGVLLDQWLYSVDVADLLAPAPVRLPDTPGRSVTVQAERTRTAGTRIRPGRWAAQEVDAQAYVHTCLDWPSATTCGYDGVAGNGFVLGDDSGFGVLGGSVEYTVDVPVAGQYQVSYRVATFAVTKGARIELTAGGSRYVDPVSTGGTWRTVRTADPVTLPAGRQTIRLSVPEGGGGWYLNWLTFQRI</sequence>
<evidence type="ECO:0000313" key="3">
    <source>
        <dbReference type="EMBL" id="GLH96642.1"/>
    </source>
</evidence>
<keyword evidence="4" id="KW-1185">Reference proteome</keyword>
<dbReference type="Pfam" id="PF03422">
    <property type="entry name" value="CBM_6"/>
    <property type="match status" value="1"/>
</dbReference>
<dbReference type="InterPro" id="IPR006584">
    <property type="entry name" value="Cellulose-bd_IV"/>
</dbReference>
<gene>
    <name evidence="3" type="ORF">Pa4123_19160</name>
</gene>
<dbReference type="Gene3D" id="2.60.120.260">
    <property type="entry name" value="Galactose-binding domain-like"/>
    <property type="match status" value="1"/>
</dbReference>
<name>A0ABQ5QRZ5_9ACTN</name>
<proteinExistence type="predicted"/>
<reference evidence="3" key="1">
    <citation type="submission" date="2022-12" db="EMBL/GenBank/DDBJ databases">
        <title>New Phytohabitans aurantiacus sp. RD004123 nov., an actinomycete isolated from soil.</title>
        <authorList>
            <person name="Triningsih D.W."/>
            <person name="Harunari E."/>
            <person name="Igarashi Y."/>
        </authorList>
    </citation>
    <scope>NUCLEOTIDE SEQUENCE</scope>
    <source>
        <strain evidence="3">RD004123</strain>
    </source>
</reference>
<dbReference type="InterPro" id="IPR008979">
    <property type="entry name" value="Galactose-bd-like_sf"/>
</dbReference>
<keyword evidence="1" id="KW-0732">Signal</keyword>
<dbReference type="Proteomes" id="UP001144280">
    <property type="component" value="Unassembled WGS sequence"/>
</dbReference>
<comment type="caution">
    <text evidence="3">The sequence shown here is derived from an EMBL/GenBank/DDBJ whole genome shotgun (WGS) entry which is preliminary data.</text>
</comment>
<feature type="domain" description="CBM6" evidence="2">
    <location>
        <begin position="524"/>
        <end position="654"/>
    </location>
</feature>
<evidence type="ECO:0000259" key="2">
    <source>
        <dbReference type="PROSITE" id="PS51175"/>
    </source>
</evidence>
<dbReference type="SUPFAM" id="SSF49785">
    <property type="entry name" value="Galactose-binding domain-like"/>
    <property type="match status" value="1"/>
</dbReference>
<evidence type="ECO:0000313" key="4">
    <source>
        <dbReference type="Proteomes" id="UP001144280"/>
    </source>
</evidence>
<dbReference type="SMART" id="SM00606">
    <property type="entry name" value="CBD_IV"/>
    <property type="match status" value="1"/>
</dbReference>
<dbReference type="InterPro" id="IPR005084">
    <property type="entry name" value="CBM6"/>
</dbReference>
<dbReference type="EMBL" id="BSDI01000007">
    <property type="protein sequence ID" value="GLH96642.1"/>
    <property type="molecule type" value="Genomic_DNA"/>
</dbReference>